<evidence type="ECO:0000313" key="9">
    <source>
        <dbReference type="EMBL" id="GAA3922230.1"/>
    </source>
</evidence>
<feature type="transmembrane region" description="Helical" evidence="8">
    <location>
        <begin position="270"/>
        <end position="295"/>
    </location>
</feature>
<evidence type="ECO:0000256" key="4">
    <source>
        <dbReference type="ARBA" id="ARBA00022475"/>
    </source>
</evidence>
<dbReference type="Pfam" id="PF01594">
    <property type="entry name" value="AI-2E_transport"/>
    <property type="match status" value="1"/>
</dbReference>
<evidence type="ECO:0000256" key="8">
    <source>
        <dbReference type="SAM" id="Phobius"/>
    </source>
</evidence>
<dbReference type="PANTHER" id="PTHR21716:SF53">
    <property type="entry name" value="PERMEASE PERM-RELATED"/>
    <property type="match status" value="1"/>
</dbReference>
<evidence type="ECO:0000256" key="3">
    <source>
        <dbReference type="ARBA" id="ARBA00022448"/>
    </source>
</evidence>
<evidence type="ECO:0000313" key="10">
    <source>
        <dbReference type="Proteomes" id="UP001501565"/>
    </source>
</evidence>
<feature type="transmembrane region" description="Helical" evidence="8">
    <location>
        <begin position="205"/>
        <end position="227"/>
    </location>
</feature>
<keyword evidence="5 8" id="KW-0812">Transmembrane</keyword>
<dbReference type="Proteomes" id="UP001501565">
    <property type="component" value="Unassembled WGS sequence"/>
</dbReference>
<dbReference type="InterPro" id="IPR002549">
    <property type="entry name" value="AI-2E-like"/>
</dbReference>
<organism evidence="9 10">
    <name type="scientific">Litoribacillus peritrichatus</name>
    <dbReference type="NCBI Taxonomy" id="718191"/>
    <lineage>
        <taxon>Bacteria</taxon>
        <taxon>Pseudomonadati</taxon>
        <taxon>Pseudomonadota</taxon>
        <taxon>Gammaproteobacteria</taxon>
        <taxon>Oceanospirillales</taxon>
        <taxon>Oceanospirillaceae</taxon>
        <taxon>Litoribacillus</taxon>
    </lineage>
</organism>
<feature type="transmembrane region" description="Helical" evidence="8">
    <location>
        <begin position="233"/>
        <end position="258"/>
    </location>
</feature>
<feature type="transmembrane region" description="Helical" evidence="8">
    <location>
        <begin position="33"/>
        <end position="50"/>
    </location>
</feature>
<dbReference type="RefSeq" id="WP_344797631.1">
    <property type="nucleotide sequence ID" value="NZ_BAABBN010000004.1"/>
</dbReference>
<comment type="similarity">
    <text evidence="2">Belongs to the autoinducer-2 exporter (AI-2E) (TC 2.A.86) family.</text>
</comment>
<accession>A0ABP7MGA7</accession>
<feature type="transmembrane region" description="Helical" evidence="8">
    <location>
        <begin position="150"/>
        <end position="169"/>
    </location>
</feature>
<feature type="transmembrane region" description="Helical" evidence="8">
    <location>
        <begin position="301"/>
        <end position="326"/>
    </location>
</feature>
<dbReference type="PANTHER" id="PTHR21716">
    <property type="entry name" value="TRANSMEMBRANE PROTEIN"/>
    <property type="match status" value="1"/>
</dbReference>
<keyword evidence="3" id="KW-0813">Transport</keyword>
<name>A0ABP7MGA7_9GAMM</name>
<dbReference type="EMBL" id="BAABBN010000004">
    <property type="protein sequence ID" value="GAA3922230.1"/>
    <property type="molecule type" value="Genomic_DNA"/>
</dbReference>
<keyword evidence="4" id="KW-1003">Cell membrane</keyword>
<gene>
    <name evidence="9" type="ORF">GCM10022277_17780</name>
</gene>
<evidence type="ECO:0000256" key="2">
    <source>
        <dbReference type="ARBA" id="ARBA00009773"/>
    </source>
</evidence>
<sequence>MNNWLHRPSGLAIITFLVITSTVAGLSLLFKPVFFALLVSFTLYALLEPVGNQMTGRGLPPATTASIILCLLICLSTLFTFIGFPKLLDGLVSAQEKTGIFKSTLLSWVNQIQHEVEKSGITIDHESIQQFMNGSGTTLNLEAIIEGSNILLNISGTLLLVPFIVFFLLRDYRSLRNRLLALLPNDYFEMGWLIYYRVAKQLQGYIRGVIIQTSILATVSTIGFLLAGFDSPLMLGILAGLFGIIPYLGPALALFPPLLMAMSVQPFDIYYVWAAVSVIGVAFIFDNLVVIPTIIANSVDLHPFVVIVGVIIFGSLFGIIGTILALPILAASKILFVGLYQGFSQRDITQQVS</sequence>
<evidence type="ECO:0000256" key="1">
    <source>
        <dbReference type="ARBA" id="ARBA00004651"/>
    </source>
</evidence>
<reference evidence="10" key="1">
    <citation type="journal article" date="2019" name="Int. J. Syst. Evol. Microbiol.">
        <title>The Global Catalogue of Microorganisms (GCM) 10K type strain sequencing project: providing services to taxonomists for standard genome sequencing and annotation.</title>
        <authorList>
            <consortium name="The Broad Institute Genomics Platform"/>
            <consortium name="The Broad Institute Genome Sequencing Center for Infectious Disease"/>
            <person name="Wu L."/>
            <person name="Ma J."/>
        </authorList>
    </citation>
    <scope>NUCLEOTIDE SEQUENCE [LARGE SCALE GENOMIC DNA]</scope>
    <source>
        <strain evidence="10">JCM 17551</strain>
    </source>
</reference>
<evidence type="ECO:0000256" key="6">
    <source>
        <dbReference type="ARBA" id="ARBA00022989"/>
    </source>
</evidence>
<keyword evidence="6 8" id="KW-1133">Transmembrane helix</keyword>
<comment type="caution">
    <text evidence="9">The sequence shown here is derived from an EMBL/GenBank/DDBJ whole genome shotgun (WGS) entry which is preliminary data.</text>
</comment>
<proteinExistence type="inferred from homology"/>
<keyword evidence="10" id="KW-1185">Reference proteome</keyword>
<comment type="subcellular location">
    <subcellularLocation>
        <location evidence="1">Cell membrane</location>
        <topology evidence="1">Multi-pass membrane protein</topology>
    </subcellularLocation>
</comment>
<keyword evidence="7 8" id="KW-0472">Membrane</keyword>
<evidence type="ECO:0000256" key="5">
    <source>
        <dbReference type="ARBA" id="ARBA00022692"/>
    </source>
</evidence>
<feature type="transmembrane region" description="Helical" evidence="8">
    <location>
        <begin position="9"/>
        <end position="27"/>
    </location>
</feature>
<evidence type="ECO:0000256" key="7">
    <source>
        <dbReference type="ARBA" id="ARBA00023136"/>
    </source>
</evidence>
<feature type="transmembrane region" description="Helical" evidence="8">
    <location>
        <begin position="62"/>
        <end position="84"/>
    </location>
</feature>
<protein>
    <submittedName>
        <fullName evidence="9">AI-2E family transporter</fullName>
    </submittedName>
</protein>